<dbReference type="Gene3D" id="3.15.10.10">
    <property type="entry name" value="Bactericidal permeability-increasing protein, domain 1"/>
    <property type="match status" value="1"/>
</dbReference>
<feature type="chain" id="PRO_5015187636" evidence="3">
    <location>
        <begin position="20"/>
        <end position="574"/>
    </location>
</feature>
<keyword evidence="2" id="KW-1015">Disulfide bond</keyword>
<evidence type="ECO:0000313" key="6">
    <source>
        <dbReference type="Proteomes" id="UP000241769"/>
    </source>
</evidence>
<dbReference type="EMBL" id="MDYQ01000307">
    <property type="protein sequence ID" value="PRP76688.1"/>
    <property type="molecule type" value="Genomic_DNA"/>
</dbReference>
<dbReference type="GO" id="GO:0008289">
    <property type="term" value="F:lipid binding"/>
    <property type="evidence" value="ECO:0007669"/>
    <property type="project" value="InterPro"/>
</dbReference>
<reference evidence="5 6" key="1">
    <citation type="journal article" date="2018" name="Genome Biol. Evol.">
        <title>Multiple Roots of Fruiting Body Formation in Amoebozoa.</title>
        <authorList>
            <person name="Hillmann F."/>
            <person name="Forbes G."/>
            <person name="Novohradska S."/>
            <person name="Ferling I."/>
            <person name="Riege K."/>
            <person name="Groth M."/>
            <person name="Westermann M."/>
            <person name="Marz M."/>
            <person name="Spaller T."/>
            <person name="Winckler T."/>
            <person name="Schaap P."/>
            <person name="Glockner G."/>
        </authorList>
    </citation>
    <scope>NUCLEOTIDE SEQUENCE [LARGE SCALE GENOMIC DNA]</scope>
    <source>
        <strain evidence="5 6">Jena</strain>
    </source>
</reference>
<keyword evidence="6" id="KW-1185">Reference proteome</keyword>
<dbReference type="InterPro" id="IPR032942">
    <property type="entry name" value="BPI/LBP/Plunc"/>
</dbReference>
<evidence type="ECO:0000256" key="1">
    <source>
        <dbReference type="ARBA" id="ARBA00007292"/>
    </source>
</evidence>
<protein>
    <submittedName>
        <fullName evidence="5">Bactericidal permeability-increasing protein-like</fullName>
    </submittedName>
</protein>
<dbReference type="SUPFAM" id="SSF55394">
    <property type="entry name" value="Bactericidal permeability-increasing protein, BPI"/>
    <property type="match status" value="2"/>
</dbReference>
<dbReference type="Gene3D" id="3.15.20.10">
    <property type="entry name" value="Bactericidal permeability-increasing protein, domain 2"/>
    <property type="match status" value="1"/>
</dbReference>
<dbReference type="InterPro" id="IPR001124">
    <property type="entry name" value="Lipid-bd_serum_glycop_C"/>
</dbReference>
<accession>A0A2P6MYD4</accession>
<gene>
    <name evidence="5" type="ORF">PROFUN_14957</name>
</gene>
<comment type="caution">
    <text evidence="5">The sequence shown here is derived from an EMBL/GenBank/DDBJ whole genome shotgun (WGS) entry which is preliminary data.</text>
</comment>
<evidence type="ECO:0000256" key="2">
    <source>
        <dbReference type="ARBA" id="ARBA00023157"/>
    </source>
</evidence>
<dbReference type="InterPro" id="IPR017942">
    <property type="entry name" value="Lipid-bd_serum_glycop_N"/>
</dbReference>
<dbReference type="Proteomes" id="UP000241769">
    <property type="component" value="Unassembled WGS sequence"/>
</dbReference>
<keyword evidence="3" id="KW-0732">Signal</keyword>
<feature type="domain" description="Lipid-binding serum glycoprotein C-terminal" evidence="4">
    <location>
        <begin position="307"/>
        <end position="511"/>
    </location>
</feature>
<evidence type="ECO:0000313" key="5">
    <source>
        <dbReference type="EMBL" id="PRP76688.1"/>
    </source>
</evidence>
<dbReference type="FunCoup" id="A0A2P6MYD4">
    <property type="interactions" value="4"/>
</dbReference>
<dbReference type="OrthoDB" id="10255543at2759"/>
<evidence type="ECO:0000259" key="4">
    <source>
        <dbReference type="SMART" id="SM00329"/>
    </source>
</evidence>
<feature type="signal peptide" evidence="3">
    <location>
        <begin position="1"/>
        <end position="19"/>
    </location>
</feature>
<comment type="similarity">
    <text evidence="1">Belongs to the BPI/LBP/Plunc superfamily. BPI/LBP family.</text>
</comment>
<dbReference type="Pfam" id="PF01273">
    <property type="entry name" value="LBP_BPI_CETP"/>
    <property type="match status" value="1"/>
</dbReference>
<evidence type="ECO:0000256" key="3">
    <source>
        <dbReference type="SAM" id="SignalP"/>
    </source>
</evidence>
<proteinExistence type="inferred from homology"/>
<dbReference type="AlphaFoldDB" id="A0A2P6MYD4"/>
<dbReference type="GO" id="GO:0005615">
    <property type="term" value="C:extracellular space"/>
    <property type="evidence" value="ECO:0007669"/>
    <property type="project" value="TreeGrafter"/>
</dbReference>
<dbReference type="InParanoid" id="A0A2P6MYD4"/>
<dbReference type="InterPro" id="IPR017943">
    <property type="entry name" value="Bactericidal_perm-incr_a/b_dom"/>
</dbReference>
<dbReference type="PANTHER" id="PTHR10504:SF131">
    <property type="entry name" value="BPI2 DOMAIN-CONTAINING PROTEIN"/>
    <property type="match status" value="1"/>
</dbReference>
<dbReference type="SMART" id="SM00329">
    <property type="entry name" value="BPI2"/>
    <property type="match status" value="1"/>
</dbReference>
<organism evidence="5 6">
    <name type="scientific">Planoprotostelium fungivorum</name>
    <dbReference type="NCBI Taxonomy" id="1890364"/>
    <lineage>
        <taxon>Eukaryota</taxon>
        <taxon>Amoebozoa</taxon>
        <taxon>Evosea</taxon>
        <taxon>Variosea</taxon>
        <taxon>Cavosteliida</taxon>
        <taxon>Cavosteliaceae</taxon>
        <taxon>Planoprotostelium</taxon>
    </lineage>
</organism>
<name>A0A2P6MYD4_9EUKA</name>
<sequence length="574" mass="63198">MRICSLLLILVATSTSLLNQPNYDVHQPLATNRTVSLSQTASHLPGFATAFSQGALDYFKNVGLDVLNKVIPTHLKPGSSHQIVQNVHIPDSDGQVGSPIGKLHYWLSNAQLSSTSFSQATVTLTQMGGIRGLSVKIESFKTDATSHWHYRRNSWPHISGTGEAQIHVEASVEVFLQLKAKDEHLQAQVVSTNVHISKLDIHVSGKGSGFYNFILKLIHKSLSNDIASKLQDAVNSNIEGGLNKVLMNFLVIQKILPNVAFDIGMVKDPEFDGNNIVLFESGESYVSDAPKECPEDACPQIVLPTGAVSNRMITMFLSEYVPTSMSFALLQADMMKIKFGPLDVPSNSIIKLNTDYFSTLIPPFANYPGQNLSIVSYVTSTPKVLFAPGGASVTALGDLQVYLMGNSSSDQPKLAFTLKGAVQTSGDAALDGWKLKGKLTYLKSNWTIAQSNIGDFTMDNLGWIFDVFCVDVVMPQVNGKMSEGIILPSTPGIQFVNPQMNWYNHYLTIDTDVIQKLGPERNVHHSFAELMAKRWPKLLHNRMKKSGHKSAFERDVHNLNAEFNCRTTFDTRNL</sequence>
<dbReference type="PANTHER" id="PTHR10504">
    <property type="entry name" value="BACTERICIDAL PERMEABILITY-INCREASING BPI PROTEIN-RELATED"/>
    <property type="match status" value="1"/>
</dbReference>
<dbReference type="Pfam" id="PF02886">
    <property type="entry name" value="LBP_BPI_CETP_C"/>
    <property type="match status" value="1"/>
</dbReference>